<comment type="caution">
    <text evidence="2">The sequence shown here is derived from an EMBL/GenBank/DDBJ whole genome shotgun (WGS) entry which is preliminary data.</text>
</comment>
<dbReference type="EMBL" id="VBUF01000005">
    <property type="protein sequence ID" value="TLS71048.1"/>
    <property type="molecule type" value="Genomic_DNA"/>
</dbReference>
<accession>A0A5R9H4N6</accession>
<dbReference type="RefSeq" id="WP_138140003.1">
    <property type="nucleotide sequence ID" value="NZ_VBUF01000005.1"/>
</dbReference>
<name>A0A5R9H4N6_9BACT</name>
<evidence type="ECO:0000313" key="3">
    <source>
        <dbReference type="Proteomes" id="UP000308001"/>
    </source>
</evidence>
<dbReference type="AlphaFoldDB" id="A0A5R9H4N6"/>
<dbReference type="Proteomes" id="UP000308001">
    <property type="component" value="Unassembled WGS sequence"/>
</dbReference>
<feature type="domain" description="Helix-turn-helix" evidence="1">
    <location>
        <begin position="25"/>
        <end position="73"/>
    </location>
</feature>
<dbReference type="Pfam" id="PF12728">
    <property type="entry name" value="HTH_17"/>
    <property type="match status" value="1"/>
</dbReference>
<evidence type="ECO:0000313" key="2">
    <source>
        <dbReference type="EMBL" id="TLS71048.1"/>
    </source>
</evidence>
<sequence>MPIQEEISYFINEINQLGFKEKINLSVVEASKILGISRSHLYALRSRKTSIDYIEVGNKILYPKKSLAEFLAKEKIKTKKKE</sequence>
<organism evidence="2 3">
    <name type="scientific">Aliarcobacter thereius</name>
    <dbReference type="NCBI Taxonomy" id="544718"/>
    <lineage>
        <taxon>Bacteria</taxon>
        <taxon>Pseudomonadati</taxon>
        <taxon>Campylobacterota</taxon>
        <taxon>Epsilonproteobacteria</taxon>
        <taxon>Campylobacterales</taxon>
        <taxon>Arcobacteraceae</taxon>
        <taxon>Aliarcobacter</taxon>
    </lineage>
</organism>
<reference evidence="2 3" key="1">
    <citation type="submission" date="2019-05" db="EMBL/GenBank/DDBJ databases">
        <title>Arcobacter cibarius and Arcobacter thereius providing challenges in identification an antibiotic susceptibility and Quinolone resistance.</title>
        <authorList>
            <person name="Busch A."/>
            <person name="Hanel I."/>
            <person name="Hotzel H."/>
            <person name="Tomaso H."/>
        </authorList>
    </citation>
    <scope>NUCLEOTIDE SEQUENCE [LARGE SCALE GENOMIC DNA]</scope>
    <source>
        <strain evidence="2 3">17CS1191_2</strain>
    </source>
</reference>
<proteinExistence type="predicted"/>
<dbReference type="InterPro" id="IPR041657">
    <property type="entry name" value="HTH_17"/>
</dbReference>
<evidence type="ECO:0000259" key="1">
    <source>
        <dbReference type="Pfam" id="PF12728"/>
    </source>
</evidence>
<protein>
    <submittedName>
        <fullName evidence="2">Helix-turn-helix domain-containing protein</fullName>
    </submittedName>
</protein>
<gene>
    <name evidence="2" type="ORF">FE246_08785</name>
</gene>